<dbReference type="InterPro" id="IPR029751">
    <property type="entry name" value="Ribosomal_L25_dom"/>
</dbReference>
<dbReference type="GO" id="GO:0006412">
    <property type="term" value="P:translation"/>
    <property type="evidence" value="ECO:0007669"/>
    <property type="project" value="UniProtKB-UniRule"/>
</dbReference>
<sequence length="195" mass="20958">MSQNWTAVTRSQEGKGASRRLRNSGKVPAIIYGGDKPAVSVAFEGNFVAHVFDNKDMYNTVVTVDVQGGDAEQVIVKDIQRHPATNMISHMDLQRASGDSVVTKKIPLNFVGKAVAPGVKMGGLMSFLQPSVEVRCTAKDLPSSITVDVSKMEAGDSLRLSELTMPEGVILTALTHGNTDYDQSVVNISKPKRKG</sequence>
<evidence type="ECO:0000259" key="8">
    <source>
        <dbReference type="Pfam" id="PF14693"/>
    </source>
</evidence>
<dbReference type="Gene3D" id="2.170.120.20">
    <property type="entry name" value="Ribosomal protein L25, beta domain"/>
    <property type="match status" value="1"/>
</dbReference>
<dbReference type="SUPFAM" id="SSF50715">
    <property type="entry name" value="Ribosomal protein L25-like"/>
    <property type="match status" value="1"/>
</dbReference>
<dbReference type="InterPro" id="IPR020930">
    <property type="entry name" value="Ribosomal_uL5_bac-type"/>
</dbReference>
<proteinExistence type="inferred from homology"/>
<dbReference type="EMBL" id="AP021889">
    <property type="protein sequence ID" value="BBP45002.1"/>
    <property type="molecule type" value="Genomic_DNA"/>
</dbReference>
<dbReference type="InterPro" id="IPR020056">
    <property type="entry name" value="Rbsml_bL25/Gln-tRNA_synth_N"/>
</dbReference>
<accession>A0A6F8PS92</accession>
<keyword evidence="1 5" id="KW-0699">rRNA-binding</keyword>
<comment type="function">
    <text evidence="5">This is one of the proteins that binds to the 5S RNA in the ribosome where it forms part of the central protuberance.</text>
</comment>
<organism evidence="9 10">
    <name type="scientific">Thiosulfatimonas sediminis</name>
    <dbReference type="NCBI Taxonomy" id="2675054"/>
    <lineage>
        <taxon>Bacteria</taxon>
        <taxon>Pseudomonadati</taxon>
        <taxon>Pseudomonadota</taxon>
        <taxon>Gammaproteobacteria</taxon>
        <taxon>Thiotrichales</taxon>
        <taxon>Piscirickettsiaceae</taxon>
        <taxon>Thiosulfatimonas</taxon>
    </lineage>
</organism>
<evidence type="ECO:0000259" key="7">
    <source>
        <dbReference type="Pfam" id="PF01386"/>
    </source>
</evidence>
<evidence type="ECO:0000256" key="2">
    <source>
        <dbReference type="ARBA" id="ARBA00022884"/>
    </source>
</evidence>
<evidence type="ECO:0000256" key="5">
    <source>
        <dbReference type="HAMAP-Rule" id="MF_01334"/>
    </source>
</evidence>
<keyword evidence="4 5" id="KW-0687">Ribonucleoprotein</keyword>
<dbReference type="InterPro" id="IPR011035">
    <property type="entry name" value="Ribosomal_bL25/Gln-tRNA_synth"/>
</dbReference>
<evidence type="ECO:0000256" key="3">
    <source>
        <dbReference type="ARBA" id="ARBA00022980"/>
    </source>
</evidence>
<evidence type="ECO:0000313" key="10">
    <source>
        <dbReference type="Proteomes" id="UP000501726"/>
    </source>
</evidence>
<comment type="similarity">
    <text evidence="5">Belongs to the bacterial ribosomal protein bL25 family. CTC subfamily.</text>
</comment>
<gene>
    <name evidence="5 9" type="primary">rplY</name>
    <name evidence="5" type="synonym">ctc</name>
    <name evidence="9" type="ORF">THMIRHAS_03750</name>
</gene>
<feature type="region of interest" description="Disordered" evidence="6">
    <location>
        <begin position="1"/>
        <end position="20"/>
    </location>
</feature>
<keyword evidence="3 5" id="KW-0689">Ribosomal protein</keyword>
<dbReference type="RefSeq" id="WP_173270059.1">
    <property type="nucleotide sequence ID" value="NZ_AP021889.1"/>
</dbReference>
<evidence type="ECO:0000313" key="9">
    <source>
        <dbReference type="EMBL" id="BBP45002.1"/>
    </source>
</evidence>
<comment type="subunit">
    <text evidence="5">Part of the 50S ribosomal subunit; part of the 5S rRNA/L5/L18/L25 subcomplex. Contacts the 5S rRNA. Binds to the 5S rRNA independently of L5 and L18.</text>
</comment>
<dbReference type="Proteomes" id="UP000501726">
    <property type="component" value="Chromosome"/>
</dbReference>
<dbReference type="InterPro" id="IPR001021">
    <property type="entry name" value="Ribosomal_bL25_long"/>
</dbReference>
<dbReference type="Pfam" id="PF01386">
    <property type="entry name" value="Ribosomal_L25p"/>
    <property type="match status" value="1"/>
</dbReference>
<feature type="domain" description="Large ribosomal subunit protein bL25 beta" evidence="8">
    <location>
        <begin position="102"/>
        <end position="192"/>
    </location>
</feature>
<evidence type="ECO:0000256" key="6">
    <source>
        <dbReference type="SAM" id="MobiDB-lite"/>
    </source>
</evidence>
<dbReference type="CDD" id="cd00495">
    <property type="entry name" value="Ribosomal_L25_TL5_CTC"/>
    <property type="match status" value="1"/>
</dbReference>
<reference evidence="10" key="1">
    <citation type="submission" date="2019-11" db="EMBL/GenBank/DDBJ databases">
        <title>Isolation and characterization of two novel species in the genus Thiomicrorhabdus.</title>
        <authorList>
            <person name="Mochizuki J."/>
            <person name="Kojima H."/>
            <person name="Fukui M."/>
        </authorList>
    </citation>
    <scope>NUCLEOTIDE SEQUENCE [LARGE SCALE GENOMIC DNA]</scope>
    <source>
        <strain evidence="10">aks77</strain>
    </source>
</reference>
<feature type="compositionally biased region" description="Polar residues" evidence="6">
    <location>
        <begin position="1"/>
        <end position="11"/>
    </location>
</feature>
<dbReference type="Gene3D" id="2.40.240.10">
    <property type="entry name" value="Ribosomal Protein L25, Chain P"/>
    <property type="match status" value="1"/>
</dbReference>
<keyword evidence="2 5" id="KW-0694">RNA-binding</keyword>
<dbReference type="PANTHER" id="PTHR33284:SF1">
    <property type="entry name" value="RIBOSOMAL PROTEIN L25_GLN-TRNA SYNTHETASE, ANTI-CODON-BINDING DOMAIN-CONTAINING PROTEIN"/>
    <property type="match status" value="1"/>
</dbReference>
<dbReference type="InterPro" id="IPR020057">
    <property type="entry name" value="Ribosomal_bL25_b-dom"/>
</dbReference>
<dbReference type="GO" id="GO:0022625">
    <property type="term" value="C:cytosolic large ribosomal subunit"/>
    <property type="evidence" value="ECO:0007669"/>
    <property type="project" value="TreeGrafter"/>
</dbReference>
<dbReference type="NCBIfam" id="TIGR00731">
    <property type="entry name" value="bL25_bact_ctc"/>
    <property type="match status" value="1"/>
</dbReference>
<dbReference type="InterPro" id="IPR037121">
    <property type="entry name" value="Ribosomal_bL25_C"/>
</dbReference>
<evidence type="ECO:0000256" key="4">
    <source>
        <dbReference type="ARBA" id="ARBA00023274"/>
    </source>
</evidence>
<dbReference type="NCBIfam" id="NF004612">
    <property type="entry name" value="PRK05943.1"/>
    <property type="match status" value="1"/>
</dbReference>
<keyword evidence="10" id="KW-1185">Reference proteome</keyword>
<dbReference type="KEGG" id="tse:THMIRHAS_03750"/>
<dbReference type="Pfam" id="PF14693">
    <property type="entry name" value="Ribosomal_TL5_C"/>
    <property type="match status" value="1"/>
</dbReference>
<protein>
    <recommendedName>
        <fullName evidence="5">Large ribosomal subunit protein bL25</fullName>
    </recommendedName>
    <alternativeName>
        <fullName evidence="5">General stress protein CTC</fullName>
    </alternativeName>
</protein>
<evidence type="ECO:0000256" key="1">
    <source>
        <dbReference type="ARBA" id="ARBA00022730"/>
    </source>
</evidence>
<feature type="domain" description="Large ribosomal subunit protein bL25 L25" evidence="7">
    <location>
        <begin position="7"/>
        <end position="93"/>
    </location>
</feature>
<dbReference type="GO" id="GO:0003735">
    <property type="term" value="F:structural constituent of ribosome"/>
    <property type="evidence" value="ECO:0007669"/>
    <property type="project" value="InterPro"/>
</dbReference>
<dbReference type="HAMAP" id="MF_01334">
    <property type="entry name" value="Ribosomal_bL25_CTC"/>
    <property type="match status" value="1"/>
</dbReference>
<dbReference type="GO" id="GO:0008097">
    <property type="term" value="F:5S rRNA binding"/>
    <property type="evidence" value="ECO:0007669"/>
    <property type="project" value="InterPro"/>
</dbReference>
<dbReference type="AlphaFoldDB" id="A0A6F8PS92"/>
<dbReference type="PANTHER" id="PTHR33284">
    <property type="entry name" value="RIBOSOMAL PROTEIN L25/GLN-TRNA SYNTHETASE, ANTI-CODON-BINDING DOMAIN-CONTAINING PROTEIN"/>
    <property type="match status" value="1"/>
</dbReference>
<name>A0A6F8PS92_9GAMM</name>